<dbReference type="PANTHER" id="PTHR30514">
    <property type="entry name" value="GLUCOKINASE"/>
    <property type="match status" value="1"/>
</dbReference>
<accession>A0A1Y4LDZ4</accession>
<dbReference type="GO" id="GO:1901135">
    <property type="term" value="P:carbohydrate derivative metabolic process"/>
    <property type="evidence" value="ECO:0007669"/>
    <property type="project" value="InterPro"/>
</dbReference>
<protein>
    <recommendedName>
        <fullName evidence="8">MurR/RpiR family transcriptional regulator</fullName>
    </recommendedName>
</protein>
<evidence type="ECO:0000313" key="7">
    <source>
        <dbReference type="Proteomes" id="UP000195897"/>
    </source>
</evidence>
<dbReference type="InterPro" id="IPR009057">
    <property type="entry name" value="Homeodomain-like_sf"/>
</dbReference>
<dbReference type="RefSeq" id="WP_087370471.1">
    <property type="nucleotide sequence ID" value="NZ_NFKK01000002.1"/>
</dbReference>
<keyword evidence="2" id="KW-0238">DNA-binding</keyword>
<evidence type="ECO:0000259" key="4">
    <source>
        <dbReference type="PROSITE" id="PS51071"/>
    </source>
</evidence>
<evidence type="ECO:0000256" key="3">
    <source>
        <dbReference type="ARBA" id="ARBA00023163"/>
    </source>
</evidence>
<dbReference type="AlphaFoldDB" id="A0A1Y4LDZ4"/>
<evidence type="ECO:0000256" key="1">
    <source>
        <dbReference type="ARBA" id="ARBA00023015"/>
    </source>
</evidence>
<dbReference type="Proteomes" id="UP000195897">
    <property type="component" value="Unassembled WGS sequence"/>
</dbReference>
<dbReference type="GO" id="GO:0003700">
    <property type="term" value="F:DNA-binding transcription factor activity"/>
    <property type="evidence" value="ECO:0007669"/>
    <property type="project" value="InterPro"/>
</dbReference>
<dbReference type="PROSITE" id="PS51464">
    <property type="entry name" value="SIS"/>
    <property type="match status" value="1"/>
</dbReference>
<reference evidence="7" key="1">
    <citation type="submission" date="2017-04" db="EMBL/GenBank/DDBJ databases">
        <title>Function of individual gut microbiota members based on whole genome sequencing of pure cultures obtained from chicken caecum.</title>
        <authorList>
            <person name="Medvecky M."/>
            <person name="Cejkova D."/>
            <person name="Polansky O."/>
            <person name="Karasova D."/>
            <person name="Kubasova T."/>
            <person name="Cizek A."/>
            <person name="Rychlik I."/>
        </authorList>
    </citation>
    <scope>NUCLEOTIDE SEQUENCE [LARGE SCALE GENOMIC DNA]</scope>
    <source>
        <strain evidence="7">An180</strain>
    </source>
</reference>
<dbReference type="Pfam" id="PF01380">
    <property type="entry name" value="SIS"/>
    <property type="match status" value="1"/>
</dbReference>
<comment type="caution">
    <text evidence="6">The sequence shown here is derived from an EMBL/GenBank/DDBJ whole genome shotgun (WGS) entry which is preliminary data.</text>
</comment>
<dbReference type="SUPFAM" id="SSF53697">
    <property type="entry name" value="SIS domain"/>
    <property type="match status" value="1"/>
</dbReference>
<sequence>MIDQTIVARLQKDVKLSQTEKSVMQYLVENTDEAIKIGIRGVAQKGYTSTATVMRLAKKLGFEGFREMVYSFRNEMNQASNTLPEELREQIHFIYDMQKLDIFFRILARKGFICIQAEGHSALLAEYLEKKLLGNACIVIRKEYLGADTIVRNFRDQLDAMVIISKSGNSIAGVEVANKCKKAQIPTVVFTGNARSELSRICDTVFIIKDSHPFDPENLQANYFFGYCILAFEEIFAIYNHQI</sequence>
<dbReference type="InterPro" id="IPR000281">
    <property type="entry name" value="HTH_RpiR"/>
</dbReference>
<dbReference type="CDD" id="cd05013">
    <property type="entry name" value="SIS_RpiR"/>
    <property type="match status" value="1"/>
</dbReference>
<gene>
    <name evidence="6" type="ORF">B5F17_02610</name>
</gene>
<dbReference type="SUPFAM" id="SSF46689">
    <property type="entry name" value="Homeodomain-like"/>
    <property type="match status" value="1"/>
</dbReference>
<feature type="domain" description="SIS" evidence="5">
    <location>
        <begin position="103"/>
        <end position="243"/>
    </location>
</feature>
<keyword evidence="3" id="KW-0804">Transcription</keyword>
<dbReference type="InterPro" id="IPR001347">
    <property type="entry name" value="SIS_dom"/>
</dbReference>
<evidence type="ECO:0000313" key="6">
    <source>
        <dbReference type="EMBL" id="OUP54120.1"/>
    </source>
</evidence>
<proteinExistence type="predicted"/>
<dbReference type="InterPro" id="IPR047640">
    <property type="entry name" value="RpiR-like"/>
</dbReference>
<name>A0A1Y4LDZ4_9FIRM</name>
<feature type="domain" description="HTH rpiR-type" evidence="4">
    <location>
        <begin position="3"/>
        <end position="79"/>
    </location>
</feature>
<organism evidence="6 7">
    <name type="scientific">Butyricicoccus pullicaecorum</name>
    <dbReference type="NCBI Taxonomy" id="501571"/>
    <lineage>
        <taxon>Bacteria</taxon>
        <taxon>Bacillati</taxon>
        <taxon>Bacillota</taxon>
        <taxon>Clostridia</taxon>
        <taxon>Eubacteriales</taxon>
        <taxon>Butyricicoccaceae</taxon>
        <taxon>Butyricicoccus</taxon>
    </lineage>
</organism>
<dbReference type="InterPro" id="IPR035472">
    <property type="entry name" value="RpiR-like_SIS"/>
</dbReference>
<dbReference type="Gene3D" id="3.40.50.10490">
    <property type="entry name" value="Glucose-6-phosphate isomerase like protein, domain 1"/>
    <property type="match status" value="1"/>
</dbReference>
<keyword evidence="1" id="KW-0805">Transcription regulation</keyword>
<evidence type="ECO:0000256" key="2">
    <source>
        <dbReference type="ARBA" id="ARBA00023125"/>
    </source>
</evidence>
<dbReference type="PROSITE" id="PS51071">
    <property type="entry name" value="HTH_RPIR"/>
    <property type="match status" value="1"/>
</dbReference>
<dbReference type="Gene3D" id="1.10.10.10">
    <property type="entry name" value="Winged helix-like DNA-binding domain superfamily/Winged helix DNA-binding domain"/>
    <property type="match status" value="1"/>
</dbReference>
<dbReference type="InterPro" id="IPR046348">
    <property type="entry name" value="SIS_dom_sf"/>
</dbReference>
<dbReference type="GO" id="GO:0097367">
    <property type="term" value="F:carbohydrate derivative binding"/>
    <property type="evidence" value="ECO:0007669"/>
    <property type="project" value="InterPro"/>
</dbReference>
<dbReference type="PANTHER" id="PTHR30514:SF21">
    <property type="entry name" value="RPIR-FAMILY TRANSCRIPTIONAL REGULATOR"/>
    <property type="match status" value="1"/>
</dbReference>
<dbReference type="GO" id="GO:0003677">
    <property type="term" value="F:DNA binding"/>
    <property type="evidence" value="ECO:0007669"/>
    <property type="project" value="UniProtKB-KW"/>
</dbReference>
<evidence type="ECO:0000259" key="5">
    <source>
        <dbReference type="PROSITE" id="PS51464"/>
    </source>
</evidence>
<dbReference type="EMBL" id="NFKK01000002">
    <property type="protein sequence ID" value="OUP54120.1"/>
    <property type="molecule type" value="Genomic_DNA"/>
</dbReference>
<evidence type="ECO:0008006" key="8">
    <source>
        <dbReference type="Google" id="ProtNLM"/>
    </source>
</evidence>
<dbReference type="InterPro" id="IPR036388">
    <property type="entry name" value="WH-like_DNA-bd_sf"/>
</dbReference>
<dbReference type="Pfam" id="PF01418">
    <property type="entry name" value="HTH_6"/>
    <property type="match status" value="1"/>
</dbReference>